<feature type="compositionally biased region" description="Basic and acidic residues" evidence="1">
    <location>
        <begin position="127"/>
        <end position="138"/>
    </location>
</feature>
<dbReference type="GO" id="GO:0005737">
    <property type="term" value="C:cytoplasm"/>
    <property type="evidence" value="ECO:0007669"/>
    <property type="project" value="TreeGrafter"/>
</dbReference>
<accession>A0AAD5MQ33</accession>
<dbReference type="Gene3D" id="1.25.40.990">
    <property type="match status" value="1"/>
</dbReference>
<dbReference type="Proteomes" id="UP001196413">
    <property type="component" value="Unassembled WGS sequence"/>
</dbReference>
<gene>
    <name evidence="4" type="ORF">KIN20_007793</name>
</gene>
<feature type="compositionally biased region" description="Polar residues" evidence="1">
    <location>
        <begin position="55"/>
        <end position="71"/>
    </location>
</feature>
<dbReference type="InterPro" id="IPR005062">
    <property type="entry name" value="SAC3/GANP/THP3_conserved"/>
</dbReference>
<reference evidence="4" key="1">
    <citation type="submission" date="2021-06" db="EMBL/GenBank/DDBJ databases">
        <title>Parelaphostrongylus tenuis whole genome reference sequence.</title>
        <authorList>
            <person name="Garwood T.J."/>
            <person name="Larsen P.A."/>
            <person name="Fountain-Jones N.M."/>
            <person name="Garbe J.R."/>
            <person name="Macchietto M.G."/>
            <person name="Kania S.A."/>
            <person name="Gerhold R.W."/>
            <person name="Richards J.E."/>
            <person name="Wolf T.M."/>
        </authorList>
    </citation>
    <scope>NUCLEOTIDE SEQUENCE</scope>
    <source>
        <strain evidence="4">MNPRO001-30</strain>
        <tissue evidence="4">Meninges</tissue>
    </source>
</reference>
<organism evidence="4 5">
    <name type="scientific">Parelaphostrongylus tenuis</name>
    <name type="common">Meningeal worm</name>
    <dbReference type="NCBI Taxonomy" id="148309"/>
    <lineage>
        <taxon>Eukaryota</taxon>
        <taxon>Metazoa</taxon>
        <taxon>Ecdysozoa</taxon>
        <taxon>Nematoda</taxon>
        <taxon>Chromadorea</taxon>
        <taxon>Rhabditida</taxon>
        <taxon>Rhabditina</taxon>
        <taxon>Rhabditomorpha</taxon>
        <taxon>Strongyloidea</taxon>
        <taxon>Metastrongylidae</taxon>
        <taxon>Parelaphostrongylus</taxon>
    </lineage>
</organism>
<keyword evidence="5" id="KW-1185">Reference proteome</keyword>
<dbReference type="GO" id="GO:0070390">
    <property type="term" value="C:transcription export complex 2"/>
    <property type="evidence" value="ECO:0007669"/>
    <property type="project" value="TreeGrafter"/>
</dbReference>
<sequence length="756" mass="86587">MSFEGGFKIPGSFLKKKVDQSHSEGVRTKPSETVPPVRRPGILSSRLFGNLTRGGPTSVQSALRTEGSSSRLPGYRSSFLKPENRRYEGLLHRGGYSDPSHKKPPSTFGMNDSVSRFKLVRNLSENTKQRNEAGKVGDEPVPSSLFSRKRSSSSLASAAAVRRATKLVRAKRSSSREEAAEVAKQAADFNFSTSSVTSQAPTESHFVSPSKFRAASFAAESKTTTRDEAVVLRSLLALVGRHCPTDYDRYLVLEERDKLLSKLRDEEDKKNDGRTRVARGHCTGMCPEKERYVRVVQKRISQFECGADGSLKPHLMVKEYARSAADQDEPLPHELRSKALLENTMNYLLKNVLDAMPKNDDDMSMWYDFLWNRTRAIRKEITQLMLSDRTAVALIERCARLHILFAYKLCHLDVDKFDQNMNTENLAKCLQSLRHLYEDLRLHGNVIDTEAEFRGYDVMLHLHDNNTLGQVLSYRKEVRESKPVRLALQLSSALHNKNYVKFFRLLKKEATFLQCCICHRYFNTVQSQALLTMMAAYGRNPVFTLDTILRILAWNDRNDALTSLAQYGVFQNDMDCDQVILNRDIFIQDASVPLRPYRWIDEKNTDRLSQVAYGPLPFSFSSISSEINSFDDAGRYNNDPVIAEVFERYSLQSEAQQQKLTRDYPSEKRIVSPFAEHHQLEPWIKCLVENTLHEATDDQSFLIYRDVFVEEVAKSISDHLLEDITRFNDHLKNHVYAVIVIYFHTFTAYSFYFFLT</sequence>
<dbReference type="EMBL" id="JAHQIW010001193">
    <property type="protein sequence ID" value="KAJ1351679.1"/>
    <property type="molecule type" value="Genomic_DNA"/>
</dbReference>
<feature type="region of interest" description="Disordered" evidence="1">
    <location>
        <begin position="93"/>
        <end position="112"/>
    </location>
</feature>
<dbReference type="PANTHER" id="PTHR12436">
    <property type="entry name" value="80 KDA MCM3-ASSOCIATED PROTEIN"/>
    <property type="match status" value="1"/>
</dbReference>
<dbReference type="AlphaFoldDB" id="A0AAD5MQ33"/>
<feature type="domain" description="SAC3/GANP/THP3 conserved" evidence="3">
    <location>
        <begin position="285"/>
        <end position="569"/>
    </location>
</feature>
<evidence type="ECO:0000313" key="4">
    <source>
        <dbReference type="EMBL" id="KAJ1351679.1"/>
    </source>
</evidence>
<dbReference type="Pfam" id="PF03399">
    <property type="entry name" value="SAC3_GANP"/>
    <property type="match status" value="1"/>
</dbReference>
<comment type="caution">
    <text evidence="4">The sequence shown here is derived from an EMBL/GenBank/DDBJ whole genome shotgun (WGS) entry which is preliminary data.</text>
</comment>
<dbReference type="PANTHER" id="PTHR12436:SF3">
    <property type="entry name" value="GERMINAL-CENTER ASSOCIATED NUCLEAR PROTEIN"/>
    <property type="match status" value="1"/>
</dbReference>
<evidence type="ECO:0000313" key="5">
    <source>
        <dbReference type="Proteomes" id="UP001196413"/>
    </source>
</evidence>
<feature type="compositionally biased region" description="Basic and acidic residues" evidence="1">
    <location>
        <begin position="16"/>
        <end position="30"/>
    </location>
</feature>
<evidence type="ECO:0000256" key="1">
    <source>
        <dbReference type="SAM" id="MobiDB-lite"/>
    </source>
</evidence>
<proteinExistence type="predicted"/>
<feature type="region of interest" description="Disordered" evidence="1">
    <location>
        <begin position="1"/>
        <end position="78"/>
    </location>
</feature>
<evidence type="ECO:0000259" key="3">
    <source>
        <dbReference type="Pfam" id="PF03399"/>
    </source>
</evidence>
<keyword evidence="2" id="KW-0812">Transmembrane</keyword>
<dbReference type="InterPro" id="IPR045107">
    <property type="entry name" value="SAC3/GANP/THP3"/>
</dbReference>
<keyword evidence="2" id="KW-0472">Membrane</keyword>
<name>A0AAD5MQ33_PARTN</name>
<feature type="transmembrane region" description="Helical" evidence="2">
    <location>
        <begin position="735"/>
        <end position="755"/>
    </location>
</feature>
<dbReference type="GO" id="GO:0006406">
    <property type="term" value="P:mRNA export from nucleus"/>
    <property type="evidence" value="ECO:0007669"/>
    <property type="project" value="TreeGrafter"/>
</dbReference>
<protein>
    <recommendedName>
        <fullName evidence="3">SAC3/GANP/THP3 conserved domain-containing protein</fullName>
    </recommendedName>
</protein>
<keyword evidence="2" id="KW-1133">Transmembrane helix</keyword>
<evidence type="ECO:0000256" key="2">
    <source>
        <dbReference type="SAM" id="Phobius"/>
    </source>
</evidence>
<feature type="region of interest" description="Disordered" evidence="1">
    <location>
        <begin position="126"/>
        <end position="149"/>
    </location>
</feature>